<keyword evidence="2" id="KW-1185">Reference proteome</keyword>
<evidence type="ECO:0000313" key="2">
    <source>
        <dbReference type="Proteomes" id="UP001154252"/>
    </source>
</evidence>
<organism evidence="1 2">
    <name type="scientific">Penicillium egyptiacum</name>
    <dbReference type="NCBI Taxonomy" id="1303716"/>
    <lineage>
        <taxon>Eukaryota</taxon>
        <taxon>Fungi</taxon>
        <taxon>Dikarya</taxon>
        <taxon>Ascomycota</taxon>
        <taxon>Pezizomycotina</taxon>
        <taxon>Eurotiomycetes</taxon>
        <taxon>Eurotiomycetidae</taxon>
        <taxon>Eurotiales</taxon>
        <taxon>Aspergillaceae</taxon>
        <taxon>Penicillium</taxon>
    </lineage>
</organism>
<sequence length="331" mass="37449">MTTLAELSPRLLLSISDHLPLVDFICFSLCNRRLLALSLRQTNRLPRTKDDNLSILIRLEGDLPRYFACDVCNLIHQYDGSETFGLSGLAHERTCQLSCVGEWFGMSFVMRTHPGTYSANHLSFLQLKIAMRRFYYGPRFGISTDSLSDTQVRHAIHADRISLFSTEAQICPEPLGLCIRMPDIMLVGTPNNLIYSISAYWGPQCRYDPCPHTRAASSAGRLYPLPCDPHSDPCPHNLLVDPSSHDGEKASFAHTCHECNTDTQIEIIEFDSKIAVIMKRWVNLGPGLTKDDLLWRNHVRFGRHDGDGPKQSARMCFEDMAPQSFEDLRFS</sequence>
<dbReference type="EMBL" id="CAJVRC010000843">
    <property type="protein sequence ID" value="CAG8890065.1"/>
    <property type="molecule type" value="Genomic_DNA"/>
</dbReference>
<evidence type="ECO:0008006" key="3">
    <source>
        <dbReference type="Google" id="ProtNLM"/>
    </source>
</evidence>
<comment type="caution">
    <text evidence="1">The sequence shown here is derived from an EMBL/GenBank/DDBJ whole genome shotgun (WGS) entry which is preliminary data.</text>
</comment>
<dbReference type="Proteomes" id="UP001154252">
    <property type="component" value="Unassembled WGS sequence"/>
</dbReference>
<reference evidence="1" key="1">
    <citation type="submission" date="2021-07" db="EMBL/GenBank/DDBJ databases">
        <authorList>
            <person name="Branca A.L. A."/>
        </authorList>
    </citation>
    <scope>NUCLEOTIDE SEQUENCE</scope>
</reference>
<name>A0A9W4KB84_9EURO</name>
<proteinExistence type="predicted"/>
<dbReference type="OrthoDB" id="3766406at2759"/>
<protein>
    <recommendedName>
        <fullName evidence="3">F-box domain-containing protein</fullName>
    </recommendedName>
</protein>
<dbReference type="AlphaFoldDB" id="A0A9W4KB84"/>
<accession>A0A9W4KB84</accession>
<gene>
    <name evidence="1" type="ORF">PEGY_LOCUS2050</name>
</gene>
<evidence type="ECO:0000313" key="1">
    <source>
        <dbReference type="EMBL" id="CAG8890065.1"/>
    </source>
</evidence>